<feature type="transmembrane region" description="Helical" evidence="6">
    <location>
        <begin position="290"/>
        <end position="308"/>
    </location>
</feature>
<keyword evidence="4 6" id="KW-1133">Transmembrane helix</keyword>
<dbReference type="GO" id="GO:0005886">
    <property type="term" value="C:plasma membrane"/>
    <property type="evidence" value="ECO:0007669"/>
    <property type="project" value="UniProtKB-SubCell"/>
</dbReference>
<dbReference type="STRING" id="61635.BN85301790"/>
<dbReference type="PANTHER" id="PTHR32196:SF18">
    <property type="entry name" value="GALACTOSE_METHYL GALACTOSIDE IMPORT PERMEASE PROTEIN MGLC"/>
    <property type="match status" value="1"/>
</dbReference>
<keyword evidence="2" id="KW-1003">Cell membrane</keyword>
<protein>
    <submittedName>
        <fullName evidence="7">Galactoside permease protein, ABC transporter subunit</fullName>
    </submittedName>
</protein>
<dbReference type="EMBL" id="FO681348">
    <property type="protein sequence ID" value="CCV65200.1"/>
    <property type="molecule type" value="Genomic_DNA"/>
</dbReference>
<dbReference type="HOGENOM" id="CLU_028880_1_0_14"/>
<feature type="transmembrane region" description="Helical" evidence="6">
    <location>
        <begin position="248"/>
        <end position="270"/>
    </location>
</feature>
<sequence length="362" mass="39285">MNKPNETIKAPLSEQEILAKKELKEQRKRDISEFIINYSLYILLVGFIIFVTIMRPRFISINSIVNIITQTAFRLPIALGVGGIIVLTGTDLSAGRIIGLTAIITASLLQRGDYPNIMYEGLANNPMPILLVLLIVVIVGGIFGAFNGFFVAKFKLHPFIVTLSTQLIVYAISLQYIQLGKNNGQPVGGLRPDFSDKIIGSVSIFGINIQFLVFYAIILVALMWFIWNKTVIGKNMYAVGCNPEAANVSGISVFKTIMTVFIMAGMLYGVNGFFTSAYVGSNNAATGVNFELDAIAACVIGGVSFSGGVGKIKGVVIGVFLLQLITASFIFLGVDANLQYAIKGLVILLATSIDMRKYLVRK</sequence>
<gene>
    <name evidence="7" type="ORF">BN85301790</name>
</gene>
<dbReference type="InterPro" id="IPR001851">
    <property type="entry name" value="ABC_transp_permease"/>
</dbReference>
<dbReference type="AlphaFoldDB" id="U4KMB1"/>
<feature type="transmembrane region" description="Helical" evidence="6">
    <location>
        <begin position="35"/>
        <end position="54"/>
    </location>
</feature>
<comment type="subcellular location">
    <subcellularLocation>
        <location evidence="1">Cell membrane</location>
        <topology evidence="1">Multi-pass membrane protein</topology>
    </subcellularLocation>
</comment>
<evidence type="ECO:0000256" key="2">
    <source>
        <dbReference type="ARBA" id="ARBA00022475"/>
    </source>
</evidence>
<name>U4KMB1_9MOLU</name>
<dbReference type="Pfam" id="PF02653">
    <property type="entry name" value="BPD_transp_2"/>
    <property type="match status" value="1"/>
</dbReference>
<dbReference type="GO" id="GO:0022857">
    <property type="term" value="F:transmembrane transporter activity"/>
    <property type="evidence" value="ECO:0007669"/>
    <property type="project" value="InterPro"/>
</dbReference>
<evidence type="ECO:0000256" key="3">
    <source>
        <dbReference type="ARBA" id="ARBA00022692"/>
    </source>
</evidence>
<keyword evidence="5 6" id="KW-0472">Membrane</keyword>
<dbReference type="KEGG" id="abra:BN85301790"/>
<proteinExistence type="predicted"/>
<feature type="transmembrane region" description="Helical" evidence="6">
    <location>
        <begin position="128"/>
        <end position="152"/>
    </location>
</feature>
<feature type="transmembrane region" description="Helical" evidence="6">
    <location>
        <begin position="75"/>
        <end position="108"/>
    </location>
</feature>
<dbReference type="CDD" id="cd06579">
    <property type="entry name" value="TM_PBP1_transp_AraH_like"/>
    <property type="match status" value="1"/>
</dbReference>
<evidence type="ECO:0000256" key="4">
    <source>
        <dbReference type="ARBA" id="ARBA00022989"/>
    </source>
</evidence>
<accession>U4KMB1</accession>
<feature type="transmembrane region" description="Helical" evidence="6">
    <location>
        <begin position="315"/>
        <end position="334"/>
    </location>
</feature>
<organism evidence="7 8">
    <name type="scientific">Acholeplasma brassicae</name>
    <dbReference type="NCBI Taxonomy" id="61635"/>
    <lineage>
        <taxon>Bacteria</taxon>
        <taxon>Bacillati</taxon>
        <taxon>Mycoplasmatota</taxon>
        <taxon>Mollicutes</taxon>
        <taxon>Acholeplasmatales</taxon>
        <taxon>Acholeplasmataceae</taxon>
        <taxon>Acholeplasma</taxon>
    </lineage>
</organism>
<feature type="transmembrane region" description="Helical" evidence="6">
    <location>
        <begin position="159"/>
        <end position="178"/>
    </location>
</feature>
<evidence type="ECO:0000256" key="1">
    <source>
        <dbReference type="ARBA" id="ARBA00004651"/>
    </source>
</evidence>
<dbReference type="OrthoDB" id="9813906at2"/>
<evidence type="ECO:0000313" key="8">
    <source>
        <dbReference type="Proteomes" id="UP000032737"/>
    </source>
</evidence>
<evidence type="ECO:0000256" key="6">
    <source>
        <dbReference type="SAM" id="Phobius"/>
    </source>
</evidence>
<evidence type="ECO:0000256" key="5">
    <source>
        <dbReference type="ARBA" id="ARBA00023136"/>
    </source>
</evidence>
<reference evidence="7 8" key="1">
    <citation type="journal article" date="2013" name="J. Mol. Microbiol. Biotechnol.">
        <title>Analysis of the Complete Genomes of Acholeplasma brassicae , A. palmae and A. laidlawii and Their Comparison to the Obligate Parasites from ' Candidatus Phytoplasma'.</title>
        <authorList>
            <person name="Kube M."/>
            <person name="Siewert C."/>
            <person name="Migdoll A.M."/>
            <person name="Duduk B."/>
            <person name="Holz S."/>
            <person name="Rabus R."/>
            <person name="Seemuller E."/>
            <person name="Mitrovic J."/>
            <person name="Muller I."/>
            <person name="Buttner C."/>
            <person name="Reinhardt R."/>
        </authorList>
    </citation>
    <scope>NUCLEOTIDE SEQUENCE [LARGE SCALE GENOMIC DNA]</scope>
    <source>
        <strain evidence="8">0502</strain>
    </source>
</reference>
<keyword evidence="8" id="KW-1185">Reference proteome</keyword>
<feature type="transmembrane region" description="Helical" evidence="6">
    <location>
        <begin position="198"/>
        <end position="227"/>
    </location>
</feature>
<dbReference type="Proteomes" id="UP000032737">
    <property type="component" value="Chromosome"/>
</dbReference>
<dbReference type="PANTHER" id="PTHR32196">
    <property type="entry name" value="ABC TRANSPORTER PERMEASE PROTEIN YPHD-RELATED-RELATED"/>
    <property type="match status" value="1"/>
</dbReference>
<dbReference type="RefSeq" id="WP_030004062.1">
    <property type="nucleotide sequence ID" value="NC_022549.1"/>
</dbReference>
<evidence type="ECO:0000313" key="7">
    <source>
        <dbReference type="EMBL" id="CCV65200.1"/>
    </source>
</evidence>
<keyword evidence="3 6" id="KW-0812">Transmembrane</keyword>